<evidence type="ECO:0000256" key="1">
    <source>
        <dbReference type="SAM" id="MobiDB-lite"/>
    </source>
</evidence>
<accession>A0ABP8TCJ1</accession>
<evidence type="ECO:0000313" key="3">
    <source>
        <dbReference type="Proteomes" id="UP001500212"/>
    </source>
</evidence>
<dbReference type="Gene3D" id="3.30.1310.10">
    <property type="entry name" value="Nucleoid-associated protein YbaB-like domain"/>
    <property type="match status" value="1"/>
</dbReference>
<dbReference type="EMBL" id="BAABHJ010000003">
    <property type="protein sequence ID" value="GAA4604334.1"/>
    <property type="molecule type" value="Genomic_DNA"/>
</dbReference>
<protein>
    <recommendedName>
        <fullName evidence="4">YbaB/EbfC DNA-binding family protein</fullName>
    </recommendedName>
</protein>
<dbReference type="InterPro" id="IPR036894">
    <property type="entry name" value="YbaB-like_sf"/>
</dbReference>
<feature type="compositionally biased region" description="Low complexity" evidence="1">
    <location>
        <begin position="137"/>
        <end position="146"/>
    </location>
</feature>
<dbReference type="Pfam" id="PF02575">
    <property type="entry name" value="YbaB_DNA_bd"/>
    <property type="match status" value="1"/>
</dbReference>
<dbReference type="SUPFAM" id="SSF82607">
    <property type="entry name" value="YbaB-like"/>
    <property type="match status" value="1"/>
</dbReference>
<reference evidence="3" key="1">
    <citation type="journal article" date="2019" name="Int. J. Syst. Evol. Microbiol.">
        <title>The Global Catalogue of Microorganisms (GCM) 10K type strain sequencing project: providing services to taxonomists for standard genome sequencing and annotation.</title>
        <authorList>
            <consortium name="The Broad Institute Genomics Platform"/>
            <consortium name="The Broad Institute Genome Sequencing Center for Infectious Disease"/>
            <person name="Wu L."/>
            <person name="Ma J."/>
        </authorList>
    </citation>
    <scope>NUCLEOTIDE SEQUENCE [LARGE SCALE GENOMIC DNA]</scope>
    <source>
        <strain evidence="3">JCM 17938</strain>
    </source>
</reference>
<dbReference type="Proteomes" id="UP001500212">
    <property type="component" value="Unassembled WGS sequence"/>
</dbReference>
<evidence type="ECO:0000313" key="2">
    <source>
        <dbReference type="EMBL" id="GAA4604334.1"/>
    </source>
</evidence>
<dbReference type="RefSeq" id="WP_345350335.1">
    <property type="nucleotide sequence ID" value="NZ_BAABHJ010000003.1"/>
</dbReference>
<comment type="caution">
    <text evidence="2">The sequence shown here is derived from an EMBL/GenBank/DDBJ whole genome shotgun (WGS) entry which is preliminary data.</text>
</comment>
<gene>
    <name evidence="2" type="ORF">GCM10023195_14750</name>
</gene>
<keyword evidence="3" id="KW-1185">Reference proteome</keyword>
<feature type="region of interest" description="Disordered" evidence="1">
    <location>
        <begin position="126"/>
        <end position="161"/>
    </location>
</feature>
<feature type="compositionally biased region" description="Low complexity" evidence="1">
    <location>
        <begin position="27"/>
        <end position="39"/>
    </location>
</feature>
<feature type="region of interest" description="Disordered" evidence="1">
    <location>
        <begin position="27"/>
        <end position="50"/>
    </location>
</feature>
<organism evidence="2 3">
    <name type="scientific">Actinoallomurus liliacearum</name>
    <dbReference type="NCBI Taxonomy" id="1080073"/>
    <lineage>
        <taxon>Bacteria</taxon>
        <taxon>Bacillati</taxon>
        <taxon>Actinomycetota</taxon>
        <taxon>Actinomycetes</taxon>
        <taxon>Streptosporangiales</taxon>
        <taxon>Thermomonosporaceae</taxon>
        <taxon>Actinoallomurus</taxon>
    </lineage>
</organism>
<sequence>METEESMEKLLAEARERLEATRAAVARARADLSSSSSTARSKDRSVEVTVGPQGELQRVKFLDEQFRTMEASKLAASIVEAANKGRATMARRVIDTFSALTPPQDDADGLPGFKIDFEEIFKSALAGGRRGRGTGTPGRTSRGARPAANLHDEIVEDGNGE</sequence>
<name>A0ABP8TCJ1_9ACTN</name>
<evidence type="ECO:0008006" key="4">
    <source>
        <dbReference type="Google" id="ProtNLM"/>
    </source>
</evidence>
<dbReference type="InterPro" id="IPR004401">
    <property type="entry name" value="YbaB/EbfC"/>
</dbReference>
<proteinExistence type="predicted"/>